<proteinExistence type="inferred from homology"/>
<dbReference type="InterPro" id="IPR044643">
    <property type="entry name" value="TrpF_fam"/>
</dbReference>
<comment type="catalytic activity">
    <reaction evidence="1 10">
        <text>N-(5-phospho-beta-D-ribosyl)anthranilate = 1-(2-carboxyphenylamino)-1-deoxy-D-ribulose 5-phosphate</text>
        <dbReference type="Rhea" id="RHEA:21540"/>
        <dbReference type="ChEBI" id="CHEBI:18277"/>
        <dbReference type="ChEBI" id="CHEBI:58613"/>
        <dbReference type="EC" id="5.3.1.24"/>
    </reaction>
</comment>
<keyword evidence="7 10" id="KW-0822">Tryptophan biosynthesis</keyword>
<dbReference type="EC" id="5.3.1.24" evidence="4 10"/>
<dbReference type="Proteomes" id="UP000279911">
    <property type="component" value="Unassembled WGS sequence"/>
</dbReference>
<evidence type="ECO:0000313" key="12">
    <source>
        <dbReference type="EMBL" id="RSD26199.1"/>
    </source>
</evidence>
<evidence type="ECO:0000256" key="3">
    <source>
        <dbReference type="ARBA" id="ARBA00007571"/>
    </source>
</evidence>
<keyword evidence="8 10" id="KW-0057">Aromatic amino acid biosynthesis</keyword>
<comment type="caution">
    <text evidence="12">The sequence shown here is derived from an EMBL/GenBank/DDBJ whole genome shotgun (WGS) entry which is preliminary data.</text>
</comment>
<evidence type="ECO:0000256" key="4">
    <source>
        <dbReference type="ARBA" id="ARBA00012572"/>
    </source>
</evidence>
<dbReference type="FunFam" id="3.20.20.70:FF:000075">
    <property type="entry name" value="Tryptophan biosynthesis protein TRP1"/>
    <property type="match status" value="1"/>
</dbReference>
<evidence type="ECO:0000256" key="5">
    <source>
        <dbReference type="ARBA" id="ARBA00022272"/>
    </source>
</evidence>
<name>A0A3R9DSA5_9BACI</name>
<evidence type="ECO:0000256" key="6">
    <source>
        <dbReference type="ARBA" id="ARBA00022605"/>
    </source>
</evidence>
<keyword evidence="9 10" id="KW-0413">Isomerase</keyword>
<evidence type="ECO:0000256" key="10">
    <source>
        <dbReference type="HAMAP-Rule" id="MF_00135"/>
    </source>
</evidence>
<evidence type="ECO:0000313" key="13">
    <source>
        <dbReference type="Proteomes" id="UP000279911"/>
    </source>
</evidence>
<dbReference type="AlphaFoldDB" id="A0A3R9DSA5"/>
<evidence type="ECO:0000256" key="9">
    <source>
        <dbReference type="ARBA" id="ARBA00023235"/>
    </source>
</evidence>
<dbReference type="SUPFAM" id="SSF51366">
    <property type="entry name" value="Ribulose-phoshate binding barrel"/>
    <property type="match status" value="1"/>
</dbReference>
<keyword evidence="6 10" id="KW-0028">Amino-acid biosynthesis</keyword>
<comment type="similarity">
    <text evidence="3 10">Belongs to the TrpF family.</text>
</comment>
<dbReference type="RefSeq" id="WP_125480901.1">
    <property type="nucleotide sequence ID" value="NZ_RSFW01000017.1"/>
</dbReference>
<reference evidence="13" key="1">
    <citation type="submission" date="2018-12" db="EMBL/GenBank/DDBJ databases">
        <title>Bacillus chawlae sp. nov., Bacillus glennii sp. nov., and Bacillus saganii sp. nov. Isolated from the Vehicle Assembly Building at Kennedy Space Center where the Viking Spacecraft were Assembled.</title>
        <authorList>
            <person name="Seuylemezian A."/>
            <person name="Vaishampayan P."/>
        </authorList>
    </citation>
    <scope>NUCLEOTIDE SEQUENCE [LARGE SCALE GENOMIC DNA]</scope>
    <source>
        <strain evidence="13">DSM 13966</strain>
    </source>
</reference>
<protein>
    <recommendedName>
        <fullName evidence="5 10">N-(5'-phosphoribosyl)anthranilate isomerase</fullName>
        <shortName evidence="10">PRAI</shortName>
        <ecNumber evidence="4 10">5.3.1.24</ecNumber>
    </recommendedName>
</protein>
<dbReference type="InterPro" id="IPR001240">
    <property type="entry name" value="PRAI_dom"/>
</dbReference>
<gene>
    <name evidence="10" type="primary">trpF</name>
    <name evidence="12" type="ORF">EJA10_15390</name>
</gene>
<dbReference type="Pfam" id="PF00697">
    <property type="entry name" value="PRAI"/>
    <property type="match status" value="1"/>
</dbReference>
<dbReference type="InterPro" id="IPR013785">
    <property type="entry name" value="Aldolase_TIM"/>
</dbReference>
<feature type="domain" description="N-(5'phosphoribosyl) anthranilate isomerase (PRAI)" evidence="11">
    <location>
        <begin position="3"/>
        <end position="196"/>
    </location>
</feature>
<dbReference type="GO" id="GO:0000162">
    <property type="term" value="P:L-tryptophan biosynthetic process"/>
    <property type="evidence" value="ECO:0007669"/>
    <property type="project" value="UniProtKB-UniRule"/>
</dbReference>
<evidence type="ECO:0000256" key="2">
    <source>
        <dbReference type="ARBA" id="ARBA00004664"/>
    </source>
</evidence>
<evidence type="ECO:0000256" key="1">
    <source>
        <dbReference type="ARBA" id="ARBA00001164"/>
    </source>
</evidence>
<sequence length="201" mass="21306">MKVKICGVTTAEDACHAAACGADAIGFVFAQSKRQITAIEAGEIIGRLPKDVWKVGVFVNEAPDKIKQIAEMAGLTHIQLHGEEAAADYKSIGLPLIKAGSIRPGKDIHDSCTGGEADYILLDSPPEKYRGGNGVSFDWNQAHGFGNSFPNIILAGGLNPGNVQEAIEKVSPFMVDVSSGVETNGRKDALKIQEFIISAKD</sequence>
<dbReference type="PANTHER" id="PTHR42894:SF1">
    <property type="entry name" value="N-(5'-PHOSPHORIBOSYL)ANTHRANILATE ISOMERASE"/>
    <property type="match status" value="1"/>
</dbReference>
<dbReference type="PANTHER" id="PTHR42894">
    <property type="entry name" value="N-(5'-PHOSPHORIBOSYL)ANTHRANILATE ISOMERASE"/>
    <property type="match status" value="1"/>
</dbReference>
<dbReference type="CDD" id="cd00405">
    <property type="entry name" value="PRAI"/>
    <property type="match status" value="1"/>
</dbReference>
<dbReference type="HAMAP" id="MF_00135">
    <property type="entry name" value="PRAI"/>
    <property type="match status" value="1"/>
</dbReference>
<dbReference type="GO" id="GO:0004640">
    <property type="term" value="F:phosphoribosylanthranilate isomerase activity"/>
    <property type="evidence" value="ECO:0007669"/>
    <property type="project" value="UniProtKB-UniRule"/>
</dbReference>
<evidence type="ECO:0000256" key="7">
    <source>
        <dbReference type="ARBA" id="ARBA00022822"/>
    </source>
</evidence>
<comment type="pathway">
    <text evidence="2 10">Amino-acid biosynthesis; L-tryptophan biosynthesis; L-tryptophan from chorismate: step 3/5.</text>
</comment>
<dbReference type="Gene3D" id="3.20.20.70">
    <property type="entry name" value="Aldolase class I"/>
    <property type="match status" value="1"/>
</dbReference>
<dbReference type="UniPathway" id="UPA00035">
    <property type="reaction ID" value="UER00042"/>
</dbReference>
<organism evidence="12 13">
    <name type="scientific">Mesobacillus subterraneus</name>
    <dbReference type="NCBI Taxonomy" id="285983"/>
    <lineage>
        <taxon>Bacteria</taxon>
        <taxon>Bacillati</taxon>
        <taxon>Bacillota</taxon>
        <taxon>Bacilli</taxon>
        <taxon>Bacillales</taxon>
        <taxon>Bacillaceae</taxon>
        <taxon>Mesobacillus</taxon>
    </lineage>
</organism>
<dbReference type="InterPro" id="IPR011060">
    <property type="entry name" value="RibuloseP-bd_barrel"/>
</dbReference>
<dbReference type="EMBL" id="RSFW01000017">
    <property type="protein sequence ID" value="RSD26199.1"/>
    <property type="molecule type" value="Genomic_DNA"/>
</dbReference>
<accession>A0A3R9DSA5</accession>
<evidence type="ECO:0000256" key="8">
    <source>
        <dbReference type="ARBA" id="ARBA00023141"/>
    </source>
</evidence>
<dbReference type="OrthoDB" id="9786954at2"/>
<evidence type="ECO:0000259" key="11">
    <source>
        <dbReference type="Pfam" id="PF00697"/>
    </source>
</evidence>